<keyword evidence="2" id="KW-1185">Reference proteome</keyword>
<gene>
    <name evidence="1" type="ORF">NECAME_12491</name>
</gene>
<dbReference type="OrthoDB" id="5876456at2759"/>
<accession>W2T268</accession>
<dbReference type="Proteomes" id="UP000053676">
    <property type="component" value="Unassembled WGS sequence"/>
</dbReference>
<dbReference type="STRING" id="51031.W2T268"/>
<sequence>MDHADQRGRLGSFMAKLTKNESSKYTSSEINAYLFARTPGPGVTMGYIRWPSSYATGPQPPHYTAVPIQPHPLLNAQFMKPLNIPVSQTSLKCKKCNCCVLHGVGVFGSVQLGGKGNSPTYVTPPAPPIYPQPPHPTLVVPSSVYITSPPSPVYPVAPPPAPIVPEYPLPPTHKPMPTYPTAASSVGYVTSPPSAKCGAGKWSECCLTFCSV</sequence>
<dbReference type="KEGG" id="nai:NECAME_12491"/>
<dbReference type="EMBL" id="KI660309">
    <property type="protein sequence ID" value="ETN75301.1"/>
    <property type="molecule type" value="Genomic_DNA"/>
</dbReference>
<protein>
    <submittedName>
        <fullName evidence="1">Uncharacterized protein</fullName>
    </submittedName>
</protein>
<evidence type="ECO:0000313" key="1">
    <source>
        <dbReference type="EMBL" id="ETN75301.1"/>
    </source>
</evidence>
<organism evidence="1 2">
    <name type="scientific">Necator americanus</name>
    <name type="common">Human hookworm</name>
    <dbReference type="NCBI Taxonomy" id="51031"/>
    <lineage>
        <taxon>Eukaryota</taxon>
        <taxon>Metazoa</taxon>
        <taxon>Ecdysozoa</taxon>
        <taxon>Nematoda</taxon>
        <taxon>Chromadorea</taxon>
        <taxon>Rhabditida</taxon>
        <taxon>Rhabditina</taxon>
        <taxon>Rhabditomorpha</taxon>
        <taxon>Strongyloidea</taxon>
        <taxon>Ancylostomatidae</taxon>
        <taxon>Bunostominae</taxon>
        <taxon>Necator</taxon>
    </lineage>
</organism>
<dbReference type="AlphaFoldDB" id="W2T268"/>
<evidence type="ECO:0000313" key="2">
    <source>
        <dbReference type="Proteomes" id="UP000053676"/>
    </source>
</evidence>
<proteinExistence type="predicted"/>
<name>W2T268_NECAM</name>
<reference evidence="2" key="1">
    <citation type="journal article" date="2014" name="Nat. Genet.">
        <title>Genome of the human hookworm Necator americanus.</title>
        <authorList>
            <person name="Tang Y.T."/>
            <person name="Gao X."/>
            <person name="Rosa B.A."/>
            <person name="Abubucker S."/>
            <person name="Hallsworth-Pepin K."/>
            <person name="Martin J."/>
            <person name="Tyagi R."/>
            <person name="Heizer E."/>
            <person name="Zhang X."/>
            <person name="Bhonagiri-Palsikar V."/>
            <person name="Minx P."/>
            <person name="Warren W.C."/>
            <person name="Wang Q."/>
            <person name="Zhan B."/>
            <person name="Hotez P.J."/>
            <person name="Sternberg P.W."/>
            <person name="Dougall A."/>
            <person name="Gaze S.T."/>
            <person name="Mulvenna J."/>
            <person name="Sotillo J."/>
            <person name="Ranganathan S."/>
            <person name="Rabelo E.M."/>
            <person name="Wilson R.K."/>
            <person name="Felgner P.L."/>
            <person name="Bethony J."/>
            <person name="Hawdon J.M."/>
            <person name="Gasser R.B."/>
            <person name="Loukas A."/>
            <person name="Mitreva M."/>
        </authorList>
    </citation>
    <scope>NUCLEOTIDE SEQUENCE [LARGE SCALE GENOMIC DNA]</scope>
</reference>